<dbReference type="GO" id="GO:0005524">
    <property type="term" value="F:ATP binding"/>
    <property type="evidence" value="ECO:0007669"/>
    <property type="project" value="UniProtKB-KW"/>
</dbReference>
<evidence type="ECO:0000256" key="2">
    <source>
        <dbReference type="ARBA" id="ARBA00022448"/>
    </source>
</evidence>
<dbReference type="InterPro" id="IPR027417">
    <property type="entry name" value="P-loop_NTPase"/>
</dbReference>
<dbReference type="PANTHER" id="PTHR43875:SF1">
    <property type="entry name" value="OSMOPROTECTIVE COMPOUNDS UPTAKE ATP-BINDING PROTEIN GGTA"/>
    <property type="match status" value="1"/>
</dbReference>
<accession>A0ABW8UXC8</accession>
<dbReference type="Pfam" id="PF00005">
    <property type="entry name" value="ABC_tran"/>
    <property type="match status" value="1"/>
</dbReference>
<comment type="similarity">
    <text evidence="1">Belongs to the ABC transporter superfamily.</text>
</comment>
<dbReference type="SUPFAM" id="SSF52540">
    <property type="entry name" value="P-loop containing nucleoside triphosphate hydrolases"/>
    <property type="match status" value="1"/>
</dbReference>
<dbReference type="Gene3D" id="2.40.50.100">
    <property type="match status" value="1"/>
</dbReference>
<dbReference type="PANTHER" id="PTHR43875">
    <property type="entry name" value="MALTODEXTRIN IMPORT ATP-BINDING PROTEIN MSMX"/>
    <property type="match status" value="1"/>
</dbReference>
<dbReference type="Proteomes" id="UP001627408">
    <property type="component" value="Unassembled WGS sequence"/>
</dbReference>
<dbReference type="Gene3D" id="2.40.50.140">
    <property type="entry name" value="Nucleic acid-binding proteins"/>
    <property type="match status" value="1"/>
</dbReference>
<reference evidence="7 8" key="1">
    <citation type="submission" date="2024-08" db="EMBL/GenBank/DDBJ databases">
        <title>Tateyamaria sp. nov., isolated from marine algae.</title>
        <authorList>
            <person name="Choi B.J."/>
            <person name="Kim J.M."/>
            <person name="Lee J.K."/>
            <person name="Choi D.G."/>
            <person name="Bayburt H."/>
            <person name="Baek J.H."/>
            <person name="Han D.M."/>
            <person name="Jeon C.O."/>
        </authorList>
    </citation>
    <scope>NUCLEOTIDE SEQUENCE [LARGE SCALE GENOMIC DNA]</scope>
    <source>
        <strain evidence="7 8">KMU-156</strain>
    </source>
</reference>
<dbReference type="InterPro" id="IPR047641">
    <property type="entry name" value="ABC_transpr_MalK/UgpC-like"/>
</dbReference>
<evidence type="ECO:0000313" key="7">
    <source>
        <dbReference type="EMBL" id="MFL4471711.1"/>
    </source>
</evidence>
<dbReference type="SUPFAM" id="SSF50331">
    <property type="entry name" value="MOP-like"/>
    <property type="match status" value="1"/>
</dbReference>
<keyword evidence="8" id="KW-1185">Reference proteome</keyword>
<name>A0ABW8UXC8_9RHOB</name>
<dbReference type="InterPro" id="IPR008995">
    <property type="entry name" value="Mo/tungstate-bd_C_term_dom"/>
</dbReference>
<sequence length="377" mass="41190">MADVVLTNVNKKFGTFTAVEDLNLDIGQGEFISLLGPSGCGKTTTLRMLAGLEFPTSGEIRIGERVVNDLPPGDRDIAMVFQSYALYPHMSVGQNIAYPLKKRRVPKPERAELVAKTAEMLQLTPLLHRKPKELSGGQQQRVALGRALVRDPKVFLLDEPLSNLDAKLRGYMRAELIELHQRLGRTMVYVTHDQLEAMTMSDRIAVMEGGKLQQFAQPQEVYRAPANRFVASFIGTPGMNIVDGALREESGQWVFDAPGFSVNAGDLGSDARPGPAAMGIRPEGLTIGSGPIQGTIQLVEQTGHENITVVRLDDDLRMTGRTAPDQIWRMGEPVQFSIDAHQAHFFAEGPNGKRLNRGVPKTGASPANRTPSKEATS</sequence>
<evidence type="ECO:0000256" key="1">
    <source>
        <dbReference type="ARBA" id="ARBA00005417"/>
    </source>
</evidence>
<evidence type="ECO:0000256" key="5">
    <source>
        <dbReference type="SAM" id="MobiDB-lite"/>
    </source>
</evidence>
<dbReference type="InterPro" id="IPR017871">
    <property type="entry name" value="ABC_transporter-like_CS"/>
</dbReference>
<dbReference type="PROSITE" id="PS50893">
    <property type="entry name" value="ABC_TRANSPORTER_2"/>
    <property type="match status" value="1"/>
</dbReference>
<dbReference type="InterPro" id="IPR015855">
    <property type="entry name" value="ABC_transpr_MalK-like"/>
</dbReference>
<dbReference type="SMART" id="SM00382">
    <property type="entry name" value="AAA"/>
    <property type="match status" value="1"/>
</dbReference>
<evidence type="ECO:0000256" key="4">
    <source>
        <dbReference type="ARBA" id="ARBA00022840"/>
    </source>
</evidence>
<dbReference type="InterPro" id="IPR012340">
    <property type="entry name" value="NA-bd_OB-fold"/>
</dbReference>
<feature type="region of interest" description="Disordered" evidence="5">
    <location>
        <begin position="348"/>
        <end position="377"/>
    </location>
</feature>
<dbReference type="InterPro" id="IPR003439">
    <property type="entry name" value="ABC_transporter-like_ATP-bd"/>
</dbReference>
<feature type="domain" description="ABC transporter" evidence="6">
    <location>
        <begin position="4"/>
        <end position="234"/>
    </location>
</feature>
<evidence type="ECO:0000256" key="3">
    <source>
        <dbReference type="ARBA" id="ARBA00022741"/>
    </source>
</evidence>
<evidence type="ECO:0000313" key="8">
    <source>
        <dbReference type="Proteomes" id="UP001627408"/>
    </source>
</evidence>
<dbReference type="RefSeq" id="WP_407593567.1">
    <property type="nucleotide sequence ID" value="NZ_JBHDIY010000002.1"/>
</dbReference>
<dbReference type="CDD" id="cd03301">
    <property type="entry name" value="ABC_MalK_N"/>
    <property type="match status" value="1"/>
</dbReference>
<keyword evidence="2" id="KW-0813">Transport</keyword>
<gene>
    <name evidence="7" type="ORF">ACERZ8_18190</name>
</gene>
<organism evidence="7 8">
    <name type="scientific">Tateyamaria armeniaca</name>
    <dbReference type="NCBI Taxonomy" id="2518930"/>
    <lineage>
        <taxon>Bacteria</taxon>
        <taxon>Pseudomonadati</taxon>
        <taxon>Pseudomonadota</taxon>
        <taxon>Alphaproteobacteria</taxon>
        <taxon>Rhodobacterales</taxon>
        <taxon>Roseobacteraceae</taxon>
        <taxon>Tateyamaria</taxon>
    </lineage>
</organism>
<dbReference type="Pfam" id="PF08402">
    <property type="entry name" value="TOBE_2"/>
    <property type="match status" value="1"/>
</dbReference>
<protein>
    <submittedName>
        <fullName evidence="7">ABC transporter ATP-binding protein</fullName>
    </submittedName>
</protein>
<dbReference type="InterPro" id="IPR013611">
    <property type="entry name" value="Transp-assoc_OB_typ2"/>
</dbReference>
<evidence type="ECO:0000259" key="6">
    <source>
        <dbReference type="PROSITE" id="PS50893"/>
    </source>
</evidence>
<keyword evidence="4 7" id="KW-0067">ATP-binding</keyword>
<comment type="caution">
    <text evidence="7">The sequence shown here is derived from an EMBL/GenBank/DDBJ whole genome shotgun (WGS) entry which is preliminary data.</text>
</comment>
<dbReference type="EMBL" id="JBHDIY010000002">
    <property type="protein sequence ID" value="MFL4471711.1"/>
    <property type="molecule type" value="Genomic_DNA"/>
</dbReference>
<proteinExistence type="inferred from homology"/>
<dbReference type="InterPro" id="IPR003593">
    <property type="entry name" value="AAA+_ATPase"/>
</dbReference>
<dbReference type="Gene3D" id="3.40.50.300">
    <property type="entry name" value="P-loop containing nucleotide triphosphate hydrolases"/>
    <property type="match status" value="1"/>
</dbReference>
<feature type="compositionally biased region" description="Polar residues" evidence="5">
    <location>
        <begin position="365"/>
        <end position="377"/>
    </location>
</feature>
<dbReference type="PROSITE" id="PS00211">
    <property type="entry name" value="ABC_TRANSPORTER_1"/>
    <property type="match status" value="1"/>
</dbReference>
<keyword evidence="3" id="KW-0547">Nucleotide-binding</keyword>